<reference evidence="2 3" key="1">
    <citation type="submission" date="2023-08" db="EMBL/GenBank/DDBJ databases">
        <title>Black Yeasts Isolated from many extreme environments.</title>
        <authorList>
            <person name="Coleine C."/>
            <person name="Stajich J.E."/>
            <person name="Selbmann L."/>
        </authorList>
    </citation>
    <scope>NUCLEOTIDE SEQUENCE [LARGE SCALE GENOMIC DNA]</scope>
    <source>
        <strain evidence="2 3">CCFEE 5910</strain>
    </source>
</reference>
<keyword evidence="3" id="KW-1185">Reference proteome</keyword>
<dbReference type="Pfam" id="PF09724">
    <property type="entry name" value="Dcc1"/>
    <property type="match status" value="1"/>
</dbReference>
<dbReference type="Proteomes" id="UP001309876">
    <property type="component" value="Unassembled WGS sequence"/>
</dbReference>
<protein>
    <recommendedName>
        <fullName evidence="4">Sister chromatid cohesion protein Dcc1</fullName>
    </recommendedName>
</protein>
<organism evidence="2 3">
    <name type="scientific">Lithohypha guttulata</name>
    <dbReference type="NCBI Taxonomy" id="1690604"/>
    <lineage>
        <taxon>Eukaryota</taxon>
        <taxon>Fungi</taxon>
        <taxon>Dikarya</taxon>
        <taxon>Ascomycota</taxon>
        <taxon>Pezizomycotina</taxon>
        <taxon>Eurotiomycetes</taxon>
        <taxon>Chaetothyriomycetidae</taxon>
        <taxon>Chaetothyriales</taxon>
        <taxon>Trichomeriaceae</taxon>
        <taxon>Lithohypha</taxon>
    </lineage>
</organism>
<comment type="caution">
    <text evidence="2">The sequence shown here is derived from an EMBL/GenBank/DDBJ whole genome shotgun (WGS) entry which is preliminary data.</text>
</comment>
<proteinExistence type="predicted"/>
<evidence type="ECO:0000313" key="2">
    <source>
        <dbReference type="EMBL" id="KAK5083776.1"/>
    </source>
</evidence>
<dbReference type="GO" id="GO:0031390">
    <property type="term" value="C:Ctf18 RFC-like complex"/>
    <property type="evidence" value="ECO:0007669"/>
    <property type="project" value="InterPro"/>
</dbReference>
<dbReference type="AlphaFoldDB" id="A0AAN7Y562"/>
<accession>A0AAN7Y562</accession>
<gene>
    <name evidence="2" type="ORF">LTR05_006281</name>
</gene>
<evidence type="ECO:0000313" key="3">
    <source>
        <dbReference type="Proteomes" id="UP001309876"/>
    </source>
</evidence>
<evidence type="ECO:0008006" key="4">
    <source>
        <dbReference type="Google" id="ProtNLM"/>
    </source>
</evidence>
<name>A0AAN7Y562_9EURO</name>
<sequence length="414" mass="45317">MSTQKVNFSPVAFNIFQPSGNVRLLELPEELLSIITDTSSGNSANQALYFKSSPAVEEFNQNGDNKEGHLHLCSNDKAWLVKQVSTSNSVYVTRTSKTPPDEDDLIADATTDTCGGITAFAKPTNTLELHAVPASRSDMIANEQLARLIPTIHDASQVGSAGKTSKYSVSQLHEHIPAPATVITQVLSRRCVFQLPWSMSNSNISNDVTTESPQGAKAYISSPKLLLETWTRLFEAATMSDTKITGDLEADMLLEGFSDIEDLMDSSAGDVYKAIAKTMFERDGYFVALALIKKATNVGEKDTINEMETARWVGNVILQVHDSQTGGTGIEKESFEKQWEDAVPTGWVKYCSVEVLGSACAIELEKEKEMVVWREYGQITAAQTGESTQAVATASSKGKRKWHEKFAASRNVKR</sequence>
<evidence type="ECO:0000256" key="1">
    <source>
        <dbReference type="SAM" id="MobiDB-lite"/>
    </source>
</evidence>
<dbReference type="GO" id="GO:0007064">
    <property type="term" value="P:mitotic sister chromatid cohesion"/>
    <property type="evidence" value="ECO:0007669"/>
    <property type="project" value="InterPro"/>
</dbReference>
<feature type="compositionally biased region" description="Polar residues" evidence="1">
    <location>
        <begin position="387"/>
        <end position="396"/>
    </location>
</feature>
<feature type="region of interest" description="Disordered" evidence="1">
    <location>
        <begin position="387"/>
        <end position="414"/>
    </location>
</feature>
<dbReference type="EMBL" id="JAVRRJ010000006">
    <property type="protein sequence ID" value="KAK5083776.1"/>
    <property type="molecule type" value="Genomic_DNA"/>
</dbReference>
<dbReference type="InterPro" id="IPR019128">
    <property type="entry name" value="Dcc1"/>
</dbReference>